<evidence type="ECO:0000256" key="2">
    <source>
        <dbReference type="ARBA" id="ARBA00004123"/>
    </source>
</evidence>
<evidence type="ECO:0000259" key="13">
    <source>
        <dbReference type="PROSITE" id="PS50957"/>
    </source>
</evidence>
<evidence type="ECO:0000256" key="3">
    <source>
        <dbReference type="ARBA" id="ARBA00012759"/>
    </source>
</evidence>
<evidence type="ECO:0000256" key="5">
    <source>
        <dbReference type="ARBA" id="ARBA00022786"/>
    </source>
</evidence>
<keyword evidence="4" id="KW-0645">Protease</keyword>
<evidence type="ECO:0000313" key="14">
    <source>
        <dbReference type="EMBL" id="KAH6599561.1"/>
    </source>
</evidence>
<dbReference type="InterPro" id="IPR006155">
    <property type="entry name" value="Josephin"/>
</dbReference>
<evidence type="ECO:0000256" key="1">
    <source>
        <dbReference type="ARBA" id="ARBA00000707"/>
    </source>
</evidence>
<proteinExistence type="predicted"/>
<evidence type="ECO:0000256" key="6">
    <source>
        <dbReference type="ARBA" id="ARBA00022801"/>
    </source>
</evidence>
<comment type="catalytic activity">
    <reaction evidence="1">
        <text>Thiol-dependent hydrolysis of ester, thioester, amide, peptide and isopeptide bonds formed by the C-terminal Gly of ubiquitin (a 76-residue protein attached to proteins as an intracellular targeting signal).</text>
        <dbReference type="EC" id="3.4.19.12"/>
    </reaction>
</comment>
<dbReference type="PANTHER" id="PTHR14159:SF0">
    <property type="entry name" value="ATAXIN-3-RELATED"/>
    <property type="match status" value="1"/>
</dbReference>
<protein>
    <recommendedName>
        <fullName evidence="3">ubiquitinyl hydrolase 1</fullName>
        <ecNumber evidence="3">3.4.19.12</ecNumber>
    </recommendedName>
</protein>
<keyword evidence="8" id="KW-0805">Transcription regulation</keyword>
<dbReference type="InterPro" id="IPR033865">
    <property type="entry name" value="Ataxin-3"/>
</dbReference>
<comment type="subcellular location">
    <subcellularLocation>
        <location evidence="2">Nucleus</location>
    </subcellularLocation>
</comment>
<sequence length="365" mass="39635">MDLIPITFHEKQEGQLCAQHALNALLQGSYFTAVDLSQLALQLDEEEAAAMAESNINGVESEDFRRFKQAGSVNYDDSGFFSVQVICRALQVWNLELQPIRSPEAAVAKSNPSGEQAFICNLDEHWFTLRRFGGSPNRWYNLNSLFKEPKYVSETYLGMFISQLEMEGYSIFVVLGDLAVCEADLLALQVPIPPPGSLSTTAHSHLPAKVEDEAKGSPSELKPLSGTGYSLSANSTLSETQIMAKSLAESLMGKILGSSANKSTGGDSELDRAIAASIAEQDDNDEMLKRVLKASLVVPSKTGDTTSDTHPVASNVHPTTDSLSETKSSDPTLSVPVATTVPEMTSQELMRLKRLERFQANKPSS</sequence>
<dbReference type="Gene3D" id="1.10.287.10">
    <property type="entry name" value="S15/NS1, RNA-binding"/>
    <property type="match status" value="1"/>
</dbReference>
<dbReference type="EC" id="3.4.19.12" evidence="3"/>
<evidence type="ECO:0000256" key="10">
    <source>
        <dbReference type="ARBA" id="ARBA00023242"/>
    </source>
</evidence>
<evidence type="ECO:0000256" key="12">
    <source>
        <dbReference type="SAM" id="MobiDB-lite"/>
    </source>
</evidence>
<evidence type="ECO:0000256" key="11">
    <source>
        <dbReference type="PROSITE-ProRule" id="PRU00331"/>
    </source>
</evidence>
<feature type="compositionally biased region" description="Polar residues" evidence="12">
    <location>
        <begin position="316"/>
        <end position="332"/>
    </location>
</feature>
<evidence type="ECO:0000256" key="7">
    <source>
        <dbReference type="ARBA" id="ARBA00022807"/>
    </source>
</evidence>
<comment type="caution">
    <text evidence="14">The sequence shown here is derived from an EMBL/GenBank/DDBJ whole genome shotgun (WGS) entry which is preliminary data.</text>
</comment>
<keyword evidence="9" id="KW-0804">Transcription</keyword>
<dbReference type="PRINTS" id="PR01233">
    <property type="entry name" value="JOSEPHIN"/>
</dbReference>
<dbReference type="PROSITE" id="PS50957">
    <property type="entry name" value="JOSEPHIN"/>
    <property type="match status" value="1"/>
</dbReference>
<feature type="active site" evidence="11">
    <location>
        <position position="143"/>
    </location>
</feature>
<feature type="domain" description="Josephin" evidence="13">
    <location>
        <begin position="4"/>
        <end position="189"/>
    </location>
</feature>
<keyword evidence="6 11" id="KW-0378">Hydrolase</keyword>
<feature type="region of interest" description="Disordered" evidence="12">
    <location>
        <begin position="300"/>
        <end position="335"/>
    </location>
</feature>
<accession>A0ABQ8FJV1</accession>
<keyword evidence="10" id="KW-0539">Nucleus</keyword>
<organism evidence="14 15">
    <name type="scientific">Batrachochytrium salamandrivorans</name>
    <dbReference type="NCBI Taxonomy" id="1357716"/>
    <lineage>
        <taxon>Eukaryota</taxon>
        <taxon>Fungi</taxon>
        <taxon>Fungi incertae sedis</taxon>
        <taxon>Chytridiomycota</taxon>
        <taxon>Chytridiomycota incertae sedis</taxon>
        <taxon>Chytridiomycetes</taxon>
        <taxon>Rhizophydiales</taxon>
        <taxon>Rhizophydiales incertae sedis</taxon>
        <taxon>Batrachochytrium</taxon>
    </lineage>
</organism>
<gene>
    <name evidence="14" type="ORF">BASA50_002903</name>
</gene>
<feature type="active site" evidence="11">
    <location>
        <position position="17"/>
    </location>
</feature>
<dbReference type="Pfam" id="PF02099">
    <property type="entry name" value="Josephin"/>
    <property type="match status" value="1"/>
</dbReference>
<evidence type="ECO:0000256" key="9">
    <source>
        <dbReference type="ARBA" id="ARBA00023163"/>
    </source>
</evidence>
<reference evidence="14 15" key="1">
    <citation type="submission" date="2021-02" db="EMBL/GenBank/DDBJ databases">
        <title>Variation within the Batrachochytrium salamandrivorans European outbreak.</title>
        <authorList>
            <person name="Kelly M."/>
            <person name="Pasmans F."/>
            <person name="Shea T.P."/>
            <person name="Munoz J.F."/>
            <person name="Carranza S."/>
            <person name="Cuomo C.A."/>
            <person name="Martel A."/>
        </authorList>
    </citation>
    <scope>NUCLEOTIDE SEQUENCE [LARGE SCALE GENOMIC DNA]</scope>
    <source>
        <strain evidence="14 15">AMFP18/2</strain>
    </source>
</reference>
<dbReference type="EMBL" id="JAFCIX010000063">
    <property type="protein sequence ID" value="KAH6599561.1"/>
    <property type="molecule type" value="Genomic_DNA"/>
</dbReference>
<dbReference type="PANTHER" id="PTHR14159">
    <property type="entry name" value="ATAXIN-3-RELATED"/>
    <property type="match status" value="1"/>
</dbReference>
<dbReference type="SMART" id="SM01246">
    <property type="entry name" value="Josephin"/>
    <property type="match status" value="1"/>
</dbReference>
<name>A0ABQ8FJV1_9FUNG</name>
<evidence type="ECO:0000256" key="8">
    <source>
        <dbReference type="ARBA" id="ARBA00023015"/>
    </source>
</evidence>
<keyword evidence="15" id="KW-1185">Reference proteome</keyword>
<keyword evidence="5" id="KW-0833">Ubl conjugation pathway</keyword>
<dbReference type="Gene3D" id="3.90.70.40">
    <property type="match status" value="1"/>
</dbReference>
<dbReference type="Proteomes" id="UP001648503">
    <property type="component" value="Unassembled WGS sequence"/>
</dbReference>
<keyword evidence="7" id="KW-0788">Thiol protease</keyword>
<evidence type="ECO:0000256" key="4">
    <source>
        <dbReference type="ARBA" id="ARBA00022670"/>
    </source>
</evidence>
<feature type="active site" evidence="11">
    <location>
        <position position="125"/>
    </location>
</feature>
<evidence type="ECO:0000313" key="15">
    <source>
        <dbReference type="Proteomes" id="UP001648503"/>
    </source>
</evidence>